<dbReference type="InterPro" id="IPR036043">
    <property type="entry name" value="Phosphoglycerate_kinase_sf"/>
</dbReference>
<evidence type="ECO:0000256" key="1">
    <source>
        <dbReference type="ARBA" id="ARBA00000642"/>
    </source>
</evidence>
<evidence type="ECO:0000256" key="7">
    <source>
        <dbReference type="PIRSR" id="PIRSR000724-2"/>
    </source>
</evidence>
<comment type="catalytic activity">
    <reaction evidence="1 8">
        <text>(2R)-3-phosphoglycerate + ATP = (2R)-3-phospho-glyceroyl phosphate + ADP</text>
        <dbReference type="Rhea" id="RHEA:14801"/>
        <dbReference type="ChEBI" id="CHEBI:30616"/>
        <dbReference type="ChEBI" id="CHEBI:57604"/>
        <dbReference type="ChEBI" id="CHEBI:58272"/>
        <dbReference type="ChEBI" id="CHEBI:456216"/>
        <dbReference type="EC" id="2.7.2.3"/>
    </reaction>
</comment>
<comment type="similarity">
    <text evidence="8">Belongs to the phosphoglycerate kinase family.</text>
</comment>
<dbReference type="GO" id="GO:0043531">
    <property type="term" value="F:ADP binding"/>
    <property type="evidence" value="ECO:0007669"/>
    <property type="project" value="TreeGrafter"/>
</dbReference>
<dbReference type="EC" id="2.7.2.3" evidence="2 8"/>
<keyword evidence="5 8" id="KW-0418">Kinase</keyword>
<dbReference type="EMBL" id="PFBK01000002">
    <property type="protein sequence ID" value="PIR84233.1"/>
    <property type="molecule type" value="Genomic_DNA"/>
</dbReference>
<name>A0A2H0UCT9_9BACT</name>
<accession>A0A2H0UCT9</accession>
<dbReference type="Gene3D" id="3.40.50.1260">
    <property type="entry name" value="Phosphoglycerate kinase, N-terminal domain"/>
    <property type="match status" value="2"/>
</dbReference>
<dbReference type="GO" id="GO:0005524">
    <property type="term" value="F:ATP binding"/>
    <property type="evidence" value="ECO:0007669"/>
    <property type="project" value="UniProtKB-KW"/>
</dbReference>
<dbReference type="PANTHER" id="PTHR11406">
    <property type="entry name" value="PHOSPHOGLYCERATE KINASE"/>
    <property type="match status" value="1"/>
</dbReference>
<feature type="binding site" evidence="7">
    <location>
        <begin position="333"/>
        <end position="336"/>
    </location>
    <ligand>
        <name>ATP</name>
        <dbReference type="ChEBI" id="CHEBI:30616"/>
    </ligand>
</feature>
<dbReference type="InterPro" id="IPR015824">
    <property type="entry name" value="Phosphoglycerate_kinase_N"/>
</dbReference>
<evidence type="ECO:0000256" key="4">
    <source>
        <dbReference type="ARBA" id="ARBA00022741"/>
    </source>
</evidence>
<feature type="binding site" evidence="7">
    <location>
        <position position="196"/>
    </location>
    <ligand>
        <name>ATP</name>
        <dbReference type="ChEBI" id="CHEBI:30616"/>
    </ligand>
</feature>
<evidence type="ECO:0000256" key="2">
    <source>
        <dbReference type="ARBA" id="ARBA00013061"/>
    </source>
</evidence>
<dbReference type="PIRSF" id="PIRSF000724">
    <property type="entry name" value="Pgk"/>
    <property type="match status" value="1"/>
</dbReference>
<proteinExistence type="inferred from homology"/>
<dbReference type="Proteomes" id="UP000231192">
    <property type="component" value="Unassembled WGS sequence"/>
</dbReference>
<evidence type="ECO:0000313" key="9">
    <source>
        <dbReference type="EMBL" id="PIR84233.1"/>
    </source>
</evidence>
<reference evidence="10" key="1">
    <citation type="submission" date="2017-09" db="EMBL/GenBank/DDBJ databases">
        <title>Depth-based differentiation of microbial function through sediment-hosted aquifers and enrichment of novel symbionts in the deep terrestrial subsurface.</title>
        <authorList>
            <person name="Probst A.J."/>
            <person name="Ladd B."/>
            <person name="Jarett J.K."/>
            <person name="Geller-Mcgrath D.E."/>
            <person name="Sieber C.M.K."/>
            <person name="Emerson J.B."/>
            <person name="Anantharaman K."/>
            <person name="Thomas B.C."/>
            <person name="Malmstrom R."/>
            <person name="Stieglmeier M."/>
            <person name="Klingl A."/>
            <person name="Woyke T."/>
            <person name="Ryan C.M."/>
            <person name="Banfield J.F."/>
        </authorList>
    </citation>
    <scope>NUCLEOTIDE SEQUENCE [LARGE SCALE GENOMIC DNA]</scope>
</reference>
<dbReference type="InterPro" id="IPR001576">
    <property type="entry name" value="Phosphoglycerate_kinase"/>
</dbReference>
<dbReference type="PRINTS" id="PR00477">
    <property type="entry name" value="PHGLYCKINASE"/>
</dbReference>
<dbReference type="GO" id="GO:0006094">
    <property type="term" value="P:gluconeogenesis"/>
    <property type="evidence" value="ECO:0007669"/>
    <property type="project" value="TreeGrafter"/>
</dbReference>
<evidence type="ECO:0000256" key="6">
    <source>
        <dbReference type="ARBA" id="ARBA00022840"/>
    </source>
</evidence>
<comment type="caution">
    <text evidence="9">The sequence shown here is derived from an EMBL/GenBank/DDBJ whole genome shotgun (WGS) entry which is preliminary data.</text>
</comment>
<protein>
    <recommendedName>
        <fullName evidence="2 8">Phosphoglycerate kinase</fullName>
        <ecNumber evidence="2 8">2.7.2.3</ecNumber>
    </recommendedName>
</protein>
<evidence type="ECO:0000256" key="3">
    <source>
        <dbReference type="ARBA" id="ARBA00022679"/>
    </source>
</evidence>
<dbReference type="GO" id="GO:0005829">
    <property type="term" value="C:cytosol"/>
    <property type="evidence" value="ECO:0007669"/>
    <property type="project" value="TreeGrafter"/>
</dbReference>
<gene>
    <name evidence="9" type="primary">pgk</name>
    <name evidence="9" type="ORF">COU18_00580</name>
</gene>
<keyword evidence="3 8" id="KW-0808">Transferase</keyword>
<dbReference type="SUPFAM" id="SSF53748">
    <property type="entry name" value="Phosphoglycerate kinase"/>
    <property type="match status" value="1"/>
</dbReference>
<sequence>MRCIDEVPAADLKGKRVLVRAGLDLSLDKNGEAIDELRVQKSLATLRYLREASAKVIILSHIGRDITNTNAPVARVLKKYVPVFYVPDLFGVMATDAIAAMKDGDILLLENLRQQYDLEKANDESFVRSLASLGDIYVNDAFSSSHRPHASMIGIPKILPSYAGIIVRDEVEHLQEALHPAHPALAIIGGAKFETKDPVIKTFLGSYDHVCVVGAIANDVLRVQGYPVGRSKISEHAPEKAVVENPKLIGPVDVTVEREDKQALVKKPEEVEAGDKIVDIGPDTVQKLAPIIAEAKFIIWNGPTGLYEDGYTTYTLAIGKLLSESGAHKVLGGGDTIALLEQNGVDTQNLGFLSTGGGAMLEYLLNGTLPAIEALG</sequence>
<evidence type="ECO:0000256" key="8">
    <source>
        <dbReference type="RuleBase" id="RU000532"/>
    </source>
</evidence>
<keyword evidence="6 7" id="KW-0067">ATP-binding</keyword>
<dbReference type="Pfam" id="PF00162">
    <property type="entry name" value="PGK"/>
    <property type="match status" value="1"/>
</dbReference>
<organism evidence="9 10">
    <name type="scientific">Candidatus Kaiserbacteria bacterium CG10_big_fil_rev_8_21_14_0_10_51_14</name>
    <dbReference type="NCBI Taxonomy" id="1974610"/>
    <lineage>
        <taxon>Bacteria</taxon>
        <taxon>Candidatus Kaiseribacteriota</taxon>
    </lineage>
</organism>
<dbReference type="GO" id="GO:0006096">
    <property type="term" value="P:glycolytic process"/>
    <property type="evidence" value="ECO:0007669"/>
    <property type="project" value="InterPro"/>
</dbReference>
<dbReference type="GO" id="GO:0004618">
    <property type="term" value="F:phosphoglycerate kinase activity"/>
    <property type="evidence" value="ECO:0007669"/>
    <property type="project" value="UniProtKB-EC"/>
</dbReference>
<evidence type="ECO:0000256" key="5">
    <source>
        <dbReference type="ARBA" id="ARBA00022777"/>
    </source>
</evidence>
<feature type="binding site" evidence="7">
    <location>
        <position position="308"/>
    </location>
    <ligand>
        <name>ATP</name>
        <dbReference type="ChEBI" id="CHEBI:30616"/>
    </ligand>
</feature>
<dbReference type="AlphaFoldDB" id="A0A2H0UCT9"/>
<evidence type="ECO:0000313" key="10">
    <source>
        <dbReference type="Proteomes" id="UP000231192"/>
    </source>
</evidence>
<keyword evidence="4" id="KW-0547">Nucleotide-binding</keyword>
<dbReference type="PANTHER" id="PTHR11406:SF23">
    <property type="entry name" value="PHOSPHOGLYCERATE KINASE 1, CHLOROPLASTIC-RELATED"/>
    <property type="match status" value="1"/>
</dbReference>